<accession>A0A7R9K2L0</accession>
<sequence length="347" mass="39426">MIKWSERLNTGLGEPSSIPEWLSLRFENTITAQFNGHTHKDEFQIFYSLDNVTRANNVAFNGGSGTTYSDVNTNYKVYTIDPSTWYALDSESWVFNLTEANLRPDLSPDWFKLYSFRQDYGVKNLLPAELDSLAHCMAANHTLIQQYQRFYVKIGDPSLENGCNDDCMRSRLCDIVTAESGDSTQCDLFKTEFETTFKKEKMNDYVKLGRIDSLTWSDAEVVVFDCPCALRRMYHNNGALNLPDSISQEVNQPLTDGGTSESPPRDKCTLCMNTVKEVYAVYEANKSRSDLRDAVLALCNFYRKYNEVVCAGVINVHLVRTLLTLFVGDVSSAIKLRLAIMFRVLLN</sequence>
<gene>
    <name evidence="4" type="ORF">TGEB3V08_LOCUS6719</name>
</gene>
<dbReference type="InterPro" id="IPR029052">
    <property type="entry name" value="Metallo-depent_PP-like"/>
</dbReference>
<organism evidence="4">
    <name type="scientific">Timema genevievae</name>
    <name type="common">Walking stick</name>
    <dbReference type="NCBI Taxonomy" id="629358"/>
    <lineage>
        <taxon>Eukaryota</taxon>
        <taxon>Metazoa</taxon>
        <taxon>Ecdysozoa</taxon>
        <taxon>Arthropoda</taxon>
        <taxon>Hexapoda</taxon>
        <taxon>Insecta</taxon>
        <taxon>Pterygota</taxon>
        <taxon>Neoptera</taxon>
        <taxon>Polyneoptera</taxon>
        <taxon>Phasmatodea</taxon>
        <taxon>Timematodea</taxon>
        <taxon>Timematoidea</taxon>
        <taxon>Timematidae</taxon>
        <taxon>Timema</taxon>
    </lineage>
</organism>
<feature type="domain" description="Sphingomyelin phosphodiesterase C-terminal" evidence="3">
    <location>
        <begin position="71"/>
        <end position="186"/>
    </location>
</feature>
<dbReference type="PANTHER" id="PTHR10340">
    <property type="entry name" value="SPHINGOMYELIN PHOSPHODIESTERASE"/>
    <property type="match status" value="1"/>
</dbReference>
<dbReference type="Pfam" id="PF19272">
    <property type="entry name" value="ASMase_C"/>
    <property type="match status" value="1"/>
</dbReference>
<keyword evidence="2" id="KW-0325">Glycoprotein</keyword>
<evidence type="ECO:0000256" key="1">
    <source>
        <dbReference type="ARBA" id="ARBA00022801"/>
    </source>
</evidence>
<dbReference type="AlphaFoldDB" id="A0A7R9K2L0"/>
<dbReference type="Gene3D" id="1.10.225.10">
    <property type="entry name" value="Saposin-like"/>
    <property type="match status" value="1"/>
</dbReference>
<evidence type="ECO:0000313" key="4">
    <source>
        <dbReference type="EMBL" id="CAD7597254.1"/>
    </source>
</evidence>
<dbReference type="GO" id="GO:0061750">
    <property type="term" value="F:acid sphingomyelin phosphodiesterase activity"/>
    <property type="evidence" value="ECO:0007669"/>
    <property type="project" value="TreeGrafter"/>
</dbReference>
<dbReference type="InterPro" id="IPR011001">
    <property type="entry name" value="Saposin-like"/>
</dbReference>
<proteinExistence type="predicted"/>
<dbReference type="SUPFAM" id="SSF47862">
    <property type="entry name" value="Saposin"/>
    <property type="match status" value="1"/>
</dbReference>
<dbReference type="EMBL" id="OE841817">
    <property type="protein sequence ID" value="CAD7597254.1"/>
    <property type="molecule type" value="Genomic_DNA"/>
</dbReference>
<dbReference type="GO" id="GO:0046513">
    <property type="term" value="P:ceramide biosynthetic process"/>
    <property type="evidence" value="ECO:0007669"/>
    <property type="project" value="TreeGrafter"/>
</dbReference>
<evidence type="ECO:0000256" key="2">
    <source>
        <dbReference type="ARBA" id="ARBA00023180"/>
    </source>
</evidence>
<protein>
    <recommendedName>
        <fullName evidence="3">Sphingomyelin phosphodiesterase C-terminal domain-containing protein</fullName>
    </recommendedName>
</protein>
<dbReference type="PANTHER" id="PTHR10340:SF29">
    <property type="entry name" value="SPHINGOMYELIN PHOSPHODIESTERASE"/>
    <property type="match status" value="1"/>
</dbReference>
<reference evidence="4" key="1">
    <citation type="submission" date="2020-11" db="EMBL/GenBank/DDBJ databases">
        <authorList>
            <person name="Tran Van P."/>
        </authorList>
    </citation>
    <scope>NUCLEOTIDE SEQUENCE</scope>
</reference>
<name>A0A7R9K2L0_TIMGE</name>
<dbReference type="GO" id="GO:0005615">
    <property type="term" value="C:extracellular space"/>
    <property type="evidence" value="ECO:0007669"/>
    <property type="project" value="TreeGrafter"/>
</dbReference>
<dbReference type="InterPro" id="IPR045473">
    <property type="entry name" value="ASM_C"/>
</dbReference>
<dbReference type="SUPFAM" id="SSF56300">
    <property type="entry name" value="Metallo-dependent phosphatases"/>
    <property type="match status" value="1"/>
</dbReference>
<evidence type="ECO:0000259" key="3">
    <source>
        <dbReference type="Pfam" id="PF19272"/>
    </source>
</evidence>
<dbReference type="GO" id="GO:0016020">
    <property type="term" value="C:membrane"/>
    <property type="evidence" value="ECO:0007669"/>
    <property type="project" value="GOC"/>
</dbReference>
<keyword evidence="1" id="KW-0378">Hydrolase</keyword>
<dbReference type="GO" id="GO:0005764">
    <property type="term" value="C:lysosome"/>
    <property type="evidence" value="ECO:0007669"/>
    <property type="project" value="TreeGrafter"/>
</dbReference>
<dbReference type="GO" id="GO:0006685">
    <property type="term" value="P:sphingomyelin catabolic process"/>
    <property type="evidence" value="ECO:0007669"/>
    <property type="project" value="TreeGrafter"/>
</dbReference>